<sequence length="481" mass="52772">MNGFADHGLDESAFGEKGGFTEGLRTFDAFPKTKPTYTRRSSTGGYTTLALVLISTILSVSEFLQWYRGHENQHFGVEKGVSHSLQINLDLVTPMQCSDIRINVQDASGDTILASNLLHREPTNWGQWADGRGGQRTHALDSGAMESQREEDTHVGHVLGEVGGRGGKRKFPKTPKLRGAVRDSCRVFGSLEGNKVQGDFHIMARGHGYWDNGDHLDHSAFNFSHIINELSFGPFYPTLLNPLDRTVATTVSHFFKYQYYLSVVPTVYTRSPGSSPDLASSDTIFTNQYAVTTQSQMVGEQQVPGIFFKFDIEPILLTISEERGSLLALVVRVVNVPAKLWKRVAEMYGSVELDNKGSVARDHLALERTFLAWLRTSLAFASIGIAVTQLFRLNTSINGDGAKAPAAQMRQLGKPLGATFLGISILVLLVGGRRYFESQYWIIRGKFPASRGSVALVSAVAAALIVTSLVVVCVVDPTTIR</sequence>
<accession>A0A1W5CYX9</accession>
<reference evidence="11" key="1">
    <citation type="submission" date="2017-03" db="EMBL/GenBank/DDBJ databases">
        <authorList>
            <person name="Sharma R."/>
            <person name="Thines M."/>
        </authorList>
    </citation>
    <scope>NUCLEOTIDE SEQUENCE [LARGE SCALE GENOMIC DNA]</scope>
</reference>
<organism evidence="10 11">
    <name type="scientific">Lasallia pustulata</name>
    <dbReference type="NCBI Taxonomy" id="136370"/>
    <lineage>
        <taxon>Eukaryota</taxon>
        <taxon>Fungi</taxon>
        <taxon>Dikarya</taxon>
        <taxon>Ascomycota</taxon>
        <taxon>Pezizomycotina</taxon>
        <taxon>Lecanoromycetes</taxon>
        <taxon>OSLEUM clade</taxon>
        <taxon>Umbilicariomycetidae</taxon>
        <taxon>Umbilicariales</taxon>
        <taxon>Umbilicariaceae</taxon>
        <taxon>Lasallia</taxon>
    </lineage>
</organism>
<dbReference type="Pfam" id="PF07970">
    <property type="entry name" value="COPIIcoated_ERV"/>
    <property type="match status" value="1"/>
</dbReference>
<dbReference type="InterPro" id="IPR003807">
    <property type="entry name" value="DUF202"/>
</dbReference>
<keyword evidence="11" id="KW-1185">Reference proteome</keyword>
<dbReference type="Pfam" id="PF13850">
    <property type="entry name" value="ERGIC_N"/>
    <property type="match status" value="1"/>
</dbReference>
<dbReference type="GO" id="GO:0005886">
    <property type="term" value="C:plasma membrane"/>
    <property type="evidence" value="ECO:0007669"/>
    <property type="project" value="UniProtKB-SubCell"/>
</dbReference>
<evidence type="ECO:0000256" key="3">
    <source>
        <dbReference type="ARBA" id="ARBA00022692"/>
    </source>
</evidence>
<evidence type="ECO:0000259" key="7">
    <source>
        <dbReference type="Pfam" id="PF02656"/>
    </source>
</evidence>
<proteinExistence type="predicted"/>
<keyword evidence="5 6" id="KW-0472">Membrane</keyword>
<evidence type="ECO:0000259" key="8">
    <source>
        <dbReference type="Pfam" id="PF07970"/>
    </source>
</evidence>
<evidence type="ECO:0000256" key="1">
    <source>
        <dbReference type="ARBA" id="ARBA00004651"/>
    </source>
</evidence>
<dbReference type="InterPro" id="IPR052053">
    <property type="entry name" value="IM_YidH-like"/>
</dbReference>
<feature type="domain" description="DUF202" evidence="7">
    <location>
        <begin position="361"/>
        <end position="439"/>
    </location>
</feature>
<evidence type="ECO:0000256" key="4">
    <source>
        <dbReference type="ARBA" id="ARBA00022989"/>
    </source>
</evidence>
<keyword evidence="3 6" id="KW-0812">Transmembrane</keyword>
<feature type="domain" description="Endoplasmic reticulum vesicle transporter C-terminal" evidence="8">
    <location>
        <begin position="177"/>
        <end position="335"/>
    </location>
</feature>
<dbReference type="Proteomes" id="UP000192927">
    <property type="component" value="Unassembled WGS sequence"/>
</dbReference>
<keyword evidence="2" id="KW-1003">Cell membrane</keyword>
<dbReference type="Pfam" id="PF02656">
    <property type="entry name" value="DUF202"/>
    <property type="match status" value="1"/>
</dbReference>
<evidence type="ECO:0000256" key="5">
    <source>
        <dbReference type="ARBA" id="ARBA00023136"/>
    </source>
</evidence>
<evidence type="ECO:0000313" key="10">
    <source>
        <dbReference type="EMBL" id="SLM36087.1"/>
    </source>
</evidence>
<evidence type="ECO:0000256" key="2">
    <source>
        <dbReference type="ARBA" id="ARBA00022475"/>
    </source>
</evidence>
<evidence type="ECO:0000313" key="11">
    <source>
        <dbReference type="Proteomes" id="UP000192927"/>
    </source>
</evidence>
<comment type="subcellular location">
    <subcellularLocation>
        <location evidence="1">Cell membrane</location>
        <topology evidence="1">Multi-pass membrane protein</topology>
    </subcellularLocation>
</comment>
<dbReference type="PANTHER" id="PTHR34187">
    <property type="entry name" value="FGR18P"/>
    <property type="match status" value="1"/>
</dbReference>
<evidence type="ECO:0000259" key="9">
    <source>
        <dbReference type="Pfam" id="PF13850"/>
    </source>
</evidence>
<feature type="domain" description="Endoplasmic reticulum vesicle transporter N-terminal" evidence="9">
    <location>
        <begin position="24"/>
        <end position="111"/>
    </location>
</feature>
<keyword evidence="4 6" id="KW-1133">Transmembrane helix</keyword>
<evidence type="ECO:0000256" key="6">
    <source>
        <dbReference type="SAM" id="Phobius"/>
    </source>
</evidence>
<feature type="transmembrane region" description="Helical" evidence="6">
    <location>
        <begin position="412"/>
        <end position="432"/>
    </location>
</feature>
<dbReference type="PANTHER" id="PTHR34187:SF2">
    <property type="entry name" value="DUF202 DOMAIN-CONTAINING PROTEIN"/>
    <property type="match status" value="1"/>
</dbReference>
<dbReference type="EMBL" id="FWEW01000886">
    <property type="protein sequence ID" value="SLM36087.1"/>
    <property type="molecule type" value="Genomic_DNA"/>
</dbReference>
<protein>
    <submittedName>
        <fullName evidence="10">Endoplasmic reticulum vesicle transporter, C-terminal</fullName>
    </submittedName>
</protein>
<dbReference type="InterPro" id="IPR012936">
    <property type="entry name" value="Erv_C"/>
</dbReference>
<feature type="transmembrane region" description="Helical" evidence="6">
    <location>
        <begin position="452"/>
        <end position="475"/>
    </location>
</feature>
<name>A0A1W5CYX9_9LECA</name>
<feature type="transmembrane region" description="Helical" evidence="6">
    <location>
        <begin position="370"/>
        <end position="391"/>
    </location>
</feature>
<dbReference type="AlphaFoldDB" id="A0A1W5CYX9"/>
<dbReference type="InterPro" id="IPR039542">
    <property type="entry name" value="Erv_N"/>
</dbReference>